<evidence type="ECO:0000313" key="3">
    <source>
        <dbReference type="Proteomes" id="UP001604277"/>
    </source>
</evidence>
<dbReference type="AlphaFoldDB" id="A0ABD1TNE8"/>
<dbReference type="Proteomes" id="UP001604277">
    <property type="component" value="Unassembled WGS sequence"/>
</dbReference>
<sequence length="163" mass="18551">MASSRNASKSKRRSRKRRNHSATKRNRCQNKATTKPVKKKYNIPMPEGENVSFGDVILYQPLHAIDYVQNVFYSELCDEFAKSIADGLNEVSRLRAVKKSPRSKMASSYKKSYAANMKVHPIFKGMGRLKFLQKLGFVDAYPGSIALKEIAMMTELRRVSIKS</sequence>
<reference evidence="3" key="1">
    <citation type="submission" date="2024-07" db="EMBL/GenBank/DDBJ databases">
        <title>Two chromosome-level genome assemblies of Korean endemic species Abeliophyllum distichum and Forsythia ovata (Oleaceae).</title>
        <authorList>
            <person name="Jang H."/>
        </authorList>
    </citation>
    <scope>NUCLEOTIDE SEQUENCE [LARGE SCALE GENOMIC DNA]</scope>
</reference>
<feature type="compositionally biased region" description="Basic residues" evidence="1">
    <location>
        <begin position="8"/>
        <end position="28"/>
    </location>
</feature>
<accession>A0ABD1TNE8</accession>
<proteinExistence type="predicted"/>
<dbReference type="EMBL" id="JBFOLJ010000008">
    <property type="protein sequence ID" value="KAL2514272.1"/>
    <property type="molecule type" value="Genomic_DNA"/>
</dbReference>
<keyword evidence="3" id="KW-1185">Reference proteome</keyword>
<protein>
    <submittedName>
        <fullName evidence="2">Uncharacterized protein</fullName>
    </submittedName>
</protein>
<evidence type="ECO:0000313" key="2">
    <source>
        <dbReference type="EMBL" id="KAL2514272.1"/>
    </source>
</evidence>
<comment type="caution">
    <text evidence="2">The sequence shown here is derived from an EMBL/GenBank/DDBJ whole genome shotgun (WGS) entry which is preliminary data.</text>
</comment>
<name>A0ABD1TNE8_9LAMI</name>
<evidence type="ECO:0000256" key="1">
    <source>
        <dbReference type="SAM" id="MobiDB-lite"/>
    </source>
</evidence>
<gene>
    <name evidence="2" type="ORF">Fot_28243</name>
</gene>
<organism evidence="2 3">
    <name type="scientific">Forsythia ovata</name>
    <dbReference type="NCBI Taxonomy" id="205694"/>
    <lineage>
        <taxon>Eukaryota</taxon>
        <taxon>Viridiplantae</taxon>
        <taxon>Streptophyta</taxon>
        <taxon>Embryophyta</taxon>
        <taxon>Tracheophyta</taxon>
        <taxon>Spermatophyta</taxon>
        <taxon>Magnoliopsida</taxon>
        <taxon>eudicotyledons</taxon>
        <taxon>Gunneridae</taxon>
        <taxon>Pentapetalae</taxon>
        <taxon>asterids</taxon>
        <taxon>lamiids</taxon>
        <taxon>Lamiales</taxon>
        <taxon>Oleaceae</taxon>
        <taxon>Forsythieae</taxon>
        <taxon>Forsythia</taxon>
    </lineage>
</organism>
<feature type="region of interest" description="Disordered" evidence="1">
    <location>
        <begin position="1"/>
        <end position="43"/>
    </location>
</feature>